<keyword evidence="5" id="KW-0812">Transmembrane</keyword>
<dbReference type="InterPro" id="IPR050665">
    <property type="entry name" value="Cytochrome_P450_Monooxygen"/>
</dbReference>
<dbReference type="EMBL" id="AWUE01024364">
    <property type="protein sequence ID" value="OMO50983.1"/>
    <property type="molecule type" value="Genomic_DNA"/>
</dbReference>
<dbReference type="PANTHER" id="PTHR24282:SF196">
    <property type="entry name" value="CYTOCHROME P450 714C2"/>
    <property type="match status" value="1"/>
</dbReference>
<name>A0A1R3FYS9_9ROSI</name>
<evidence type="ECO:0000256" key="3">
    <source>
        <dbReference type="ARBA" id="ARBA00010617"/>
    </source>
</evidence>
<evidence type="ECO:0000256" key="9">
    <source>
        <dbReference type="ARBA" id="ARBA00023004"/>
    </source>
</evidence>
<evidence type="ECO:0000256" key="10">
    <source>
        <dbReference type="ARBA" id="ARBA00023033"/>
    </source>
</evidence>
<evidence type="ECO:0000256" key="13">
    <source>
        <dbReference type="RuleBase" id="RU000461"/>
    </source>
</evidence>
<gene>
    <name evidence="14" type="ORF">COLO4_37854</name>
</gene>
<keyword evidence="15" id="KW-1185">Reference proteome</keyword>
<protein>
    <submittedName>
        <fullName evidence="14">Cytochrome P450</fullName>
    </submittedName>
</protein>
<dbReference type="GO" id="GO:0004497">
    <property type="term" value="F:monooxygenase activity"/>
    <property type="evidence" value="ECO:0007669"/>
    <property type="project" value="UniProtKB-KW"/>
</dbReference>
<keyword evidence="7" id="KW-1133">Transmembrane helix</keyword>
<evidence type="ECO:0000256" key="12">
    <source>
        <dbReference type="PIRSR" id="PIRSR602403-1"/>
    </source>
</evidence>
<keyword evidence="8 13" id="KW-0560">Oxidoreductase</keyword>
<evidence type="ECO:0000256" key="2">
    <source>
        <dbReference type="ARBA" id="ARBA00004167"/>
    </source>
</evidence>
<evidence type="ECO:0000256" key="6">
    <source>
        <dbReference type="ARBA" id="ARBA00022723"/>
    </source>
</evidence>
<feature type="binding site" description="axial binding residue" evidence="12">
    <location>
        <position position="73"/>
    </location>
    <ligand>
        <name>heme</name>
        <dbReference type="ChEBI" id="CHEBI:30413"/>
    </ligand>
    <ligandPart>
        <name>Fe</name>
        <dbReference type="ChEBI" id="CHEBI:18248"/>
    </ligandPart>
</feature>
<dbReference type="GO" id="GO:0016020">
    <property type="term" value="C:membrane"/>
    <property type="evidence" value="ECO:0007669"/>
    <property type="project" value="UniProtKB-SubCell"/>
</dbReference>
<evidence type="ECO:0000256" key="11">
    <source>
        <dbReference type="ARBA" id="ARBA00023136"/>
    </source>
</evidence>
<comment type="caution">
    <text evidence="14">The sequence shown here is derived from an EMBL/GenBank/DDBJ whole genome shotgun (WGS) entry which is preliminary data.</text>
</comment>
<comment type="subcellular location">
    <subcellularLocation>
        <location evidence="2">Membrane</location>
        <topology evidence="2">Single-pass membrane protein</topology>
    </subcellularLocation>
</comment>
<dbReference type="Pfam" id="PF00067">
    <property type="entry name" value="p450"/>
    <property type="match status" value="1"/>
</dbReference>
<comment type="cofactor">
    <cofactor evidence="1 12">
        <name>heme</name>
        <dbReference type="ChEBI" id="CHEBI:30413"/>
    </cofactor>
</comment>
<dbReference type="InterPro" id="IPR001128">
    <property type="entry name" value="Cyt_P450"/>
</dbReference>
<keyword evidence="11" id="KW-0472">Membrane</keyword>
<evidence type="ECO:0000256" key="1">
    <source>
        <dbReference type="ARBA" id="ARBA00001971"/>
    </source>
</evidence>
<evidence type="ECO:0000256" key="4">
    <source>
        <dbReference type="ARBA" id="ARBA00022617"/>
    </source>
</evidence>
<dbReference type="OrthoDB" id="1470350at2759"/>
<dbReference type="PANTHER" id="PTHR24282">
    <property type="entry name" value="CYTOCHROME P450 FAMILY MEMBER"/>
    <property type="match status" value="1"/>
</dbReference>
<evidence type="ECO:0000256" key="8">
    <source>
        <dbReference type="ARBA" id="ARBA00023002"/>
    </source>
</evidence>
<dbReference type="InterPro" id="IPR017972">
    <property type="entry name" value="Cyt_P450_CS"/>
</dbReference>
<dbReference type="InterPro" id="IPR002403">
    <property type="entry name" value="Cyt_P450_E_grp-IV"/>
</dbReference>
<organism evidence="14 15">
    <name type="scientific">Corchorus olitorius</name>
    <dbReference type="NCBI Taxonomy" id="93759"/>
    <lineage>
        <taxon>Eukaryota</taxon>
        <taxon>Viridiplantae</taxon>
        <taxon>Streptophyta</taxon>
        <taxon>Embryophyta</taxon>
        <taxon>Tracheophyta</taxon>
        <taxon>Spermatophyta</taxon>
        <taxon>Magnoliopsida</taxon>
        <taxon>eudicotyledons</taxon>
        <taxon>Gunneridae</taxon>
        <taxon>Pentapetalae</taxon>
        <taxon>rosids</taxon>
        <taxon>malvids</taxon>
        <taxon>Malvales</taxon>
        <taxon>Malvaceae</taxon>
        <taxon>Grewioideae</taxon>
        <taxon>Apeibeae</taxon>
        <taxon>Corchorus</taxon>
    </lineage>
</organism>
<dbReference type="STRING" id="93759.A0A1R3FYS9"/>
<sequence length="125" mass="14015">MVSREAREDLKFGDIIVPKGCNVWTLMGIIHQDPETWGPDAAKFNPERFANGVKGACKYPFVYMPFGVGPRVCLGQHFAMTELKILLGLIVKNFEFSLSPNYVHDPVLTLIIEPKDGVNLLVRKV</sequence>
<dbReference type="InterPro" id="IPR036396">
    <property type="entry name" value="Cyt_P450_sf"/>
</dbReference>
<keyword evidence="4 12" id="KW-0349">Heme</keyword>
<evidence type="ECO:0000256" key="5">
    <source>
        <dbReference type="ARBA" id="ARBA00022692"/>
    </source>
</evidence>
<dbReference type="AlphaFoldDB" id="A0A1R3FYS9"/>
<proteinExistence type="inferred from homology"/>
<evidence type="ECO:0000313" key="15">
    <source>
        <dbReference type="Proteomes" id="UP000187203"/>
    </source>
</evidence>
<accession>A0A1R3FYS9</accession>
<dbReference type="GO" id="GO:0020037">
    <property type="term" value="F:heme binding"/>
    <property type="evidence" value="ECO:0007669"/>
    <property type="project" value="InterPro"/>
</dbReference>
<dbReference type="Gene3D" id="1.10.630.10">
    <property type="entry name" value="Cytochrome P450"/>
    <property type="match status" value="1"/>
</dbReference>
<dbReference type="GO" id="GO:0016705">
    <property type="term" value="F:oxidoreductase activity, acting on paired donors, with incorporation or reduction of molecular oxygen"/>
    <property type="evidence" value="ECO:0007669"/>
    <property type="project" value="InterPro"/>
</dbReference>
<dbReference type="GO" id="GO:0005506">
    <property type="term" value="F:iron ion binding"/>
    <property type="evidence" value="ECO:0007669"/>
    <property type="project" value="InterPro"/>
</dbReference>
<keyword evidence="9 12" id="KW-0408">Iron</keyword>
<reference evidence="15" key="1">
    <citation type="submission" date="2013-09" db="EMBL/GenBank/DDBJ databases">
        <title>Corchorus olitorius genome sequencing.</title>
        <authorList>
            <person name="Alam M."/>
            <person name="Haque M.S."/>
            <person name="Islam M.S."/>
            <person name="Emdad E.M."/>
            <person name="Islam M.M."/>
            <person name="Ahmed B."/>
            <person name="Halim A."/>
            <person name="Hossen Q.M.M."/>
            <person name="Hossain M.Z."/>
            <person name="Ahmed R."/>
            <person name="Khan M.M."/>
            <person name="Islam R."/>
            <person name="Rashid M.M."/>
            <person name="Khan S.A."/>
            <person name="Rahman M.S."/>
            <person name="Alam M."/>
            <person name="Yahiya A.S."/>
            <person name="Khan M.S."/>
            <person name="Azam M.S."/>
            <person name="Haque T."/>
            <person name="Lashkar M.Z.H."/>
            <person name="Akhand A.I."/>
            <person name="Morshed G."/>
            <person name="Roy S."/>
            <person name="Uddin K.S."/>
            <person name="Rabeya T."/>
            <person name="Hossain A.S."/>
            <person name="Chowdhury A."/>
            <person name="Snigdha A.R."/>
            <person name="Mortoza M.S."/>
            <person name="Matin S.A."/>
            <person name="Hoque S.M.E."/>
            <person name="Islam M.K."/>
            <person name="Roy D.K."/>
            <person name="Haider R."/>
            <person name="Moosa M.M."/>
            <person name="Elias S.M."/>
            <person name="Hasan A.M."/>
            <person name="Jahan S."/>
            <person name="Shafiuddin M."/>
            <person name="Mahmood N."/>
            <person name="Shommy N.S."/>
        </authorList>
    </citation>
    <scope>NUCLEOTIDE SEQUENCE [LARGE SCALE GENOMIC DNA]</scope>
    <source>
        <strain evidence="15">cv. O-4</strain>
    </source>
</reference>
<keyword evidence="10 13" id="KW-0503">Monooxygenase</keyword>
<comment type="similarity">
    <text evidence="3 13">Belongs to the cytochrome P450 family.</text>
</comment>
<keyword evidence="6 12" id="KW-0479">Metal-binding</keyword>
<dbReference type="Proteomes" id="UP000187203">
    <property type="component" value="Unassembled WGS sequence"/>
</dbReference>
<evidence type="ECO:0000313" key="14">
    <source>
        <dbReference type="EMBL" id="OMO50983.1"/>
    </source>
</evidence>
<dbReference type="SUPFAM" id="SSF48264">
    <property type="entry name" value="Cytochrome P450"/>
    <property type="match status" value="1"/>
</dbReference>
<evidence type="ECO:0000256" key="7">
    <source>
        <dbReference type="ARBA" id="ARBA00022989"/>
    </source>
</evidence>
<dbReference type="PROSITE" id="PS00086">
    <property type="entry name" value="CYTOCHROME_P450"/>
    <property type="match status" value="1"/>
</dbReference>
<dbReference type="PRINTS" id="PR00465">
    <property type="entry name" value="EP450IV"/>
</dbReference>